<name>A0A5S4FJQ8_9ACTN</name>
<keyword evidence="4" id="KW-1185">Reference proteome</keyword>
<proteinExistence type="predicted"/>
<accession>A0A5S4FJQ8</accession>
<evidence type="ECO:0000313" key="3">
    <source>
        <dbReference type="EMBL" id="TMR20977.1"/>
    </source>
</evidence>
<evidence type="ECO:0000313" key="4">
    <source>
        <dbReference type="Proteomes" id="UP000309128"/>
    </source>
</evidence>
<comment type="caution">
    <text evidence="3">The sequence shown here is derived from an EMBL/GenBank/DDBJ whole genome shotgun (WGS) entry which is preliminary data.</text>
</comment>
<feature type="compositionally biased region" description="Polar residues" evidence="1">
    <location>
        <begin position="78"/>
        <end position="103"/>
    </location>
</feature>
<gene>
    <name evidence="3" type="ORF">ETD86_17135</name>
</gene>
<dbReference type="EMBL" id="VCKY01000050">
    <property type="protein sequence ID" value="TMR20977.1"/>
    <property type="molecule type" value="Genomic_DNA"/>
</dbReference>
<reference evidence="3 4" key="1">
    <citation type="submission" date="2019-05" db="EMBL/GenBank/DDBJ databases">
        <title>Draft genome sequence of Nonomuraea turkmeniaca DSM 43926.</title>
        <authorList>
            <person name="Saricaoglu S."/>
            <person name="Isik K."/>
        </authorList>
    </citation>
    <scope>NUCLEOTIDE SEQUENCE [LARGE SCALE GENOMIC DNA]</scope>
    <source>
        <strain evidence="3 4">DSM 43926</strain>
    </source>
</reference>
<dbReference type="Proteomes" id="UP000309128">
    <property type="component" value="Unassembled WGS sequence"/>
</dbReference>
<feature type="compositionally biased region" description="Low complexity" evidence="1">
    <location>
        <begin position="132"/>
        <end position="142"/>
    </location>
</feature>
<keyword evidence="2" id="KW-0732">Signal</keyword>
<organism evidence="3 4">
    <name type="scientific">Nonomuraea turkmeniaca</name>
    <dbReference type="NCBI Taxonomy" id="103838"/>
    <lineage>
        <taxon>Bacteria</taxon>
        <taxon>Bacillati</taxon>
        <taxon>Actinomycetota</taxon>
        <taxon>Actinomycetes</taxon>
        <taxon>Streptosporangiales</taxon>
        <taxon>Streptosporangiaceae</taxon>
        <taxon>Nonomuraea</taxon>
    </lineage>
</organism>
<sequence>MKIKHTLVPLGSGVAATALLDAALAGSAQAAPDVKPSESVSSTTAKGIAAYWLENNGAALKAATYVEEDTTDVDKLVSTGTASTDTKAGSVAPTGTTTSTPFRCSQAFHKQASSNPHAWLPSSRPCTGPVRSTSSSWTTSPR</sequence>
<evidence type="ECO:0000256" key="1">
    <source>
        <dbReference type="SAM" id="MobiDB-lite"/>
    </source>
</evidence>
<evidence type="ECO:0000256" key="2">
    <source>
        <dbReference type="SAM" id="SignalP"/>
    </source>
</evidence>
<protein>
    <submittedName>
        <fullName evidence="3">Uncharacterized protein</fullName>
    </submittedName>
</protein>
<dbReference type="AlphaFoldDB" id="A0A5S4FJQ8"/>
<feature type="chain" id="PRO_5024405663" evidence="2">
    <location>
        <begin position="31"/>
        <end position="142"/>
    </location>
</feature>
<feature type="region of interest" description="Disordered" evidence="1">
    <location>
        <begin position="77"/>
        <end position="142"/>
    </location>
</feature>
<feature type="signal peptide" evidence="2">
    <location>
        <begin position="1"/>
        <end position="30"/>
    </location>
</feature>
<dbReference type="RefSeq" id="WP_138667155.1">
    <property type="nucleotide sequence ID" value="NZ_VCKY01000050.1"/>
</dbReference>